<dbReference type="EMBL" id="JABWQP010000010">
    <property type="protein sequence ID" value="MBC3343516.1"/>
    <property type="molecule type" value="Genomic_DNA"/>
</dbReference>
<organism evidence="2">
    <name type="scientific">Pseudomonas khorasanensis</name>
    <dbReference type="NCBI Taxonomy" id="2745508"/>
    <lineage>
        <taxon>Bacteria</taxon>
        <taxon>Pseudomonadati</taxon>
        <taxon>Pseudomonadota</taxon>
        <taxon>Gammaproteobacteria</taxon>
        <taxon>Pseudomonadales</taxon>
        <taxon>Pseudomonadaceae</taxon>
        <taxon>Pseudomonas</taxon>
    </lineage>
</organism>
<dbReference type="EMBL" id="JABWQP020000006">
    <property type="protein sequence ID" value="MBV4486936.1"/>
    <property type="molecule type" value="Genomic_DNA"/>
</dbReference>
<evidence type="ECO:0000313" key="2">
    <source>
        <dbReference type="EMBL" id="MBC3343516.1"/>
    </source>
</evidence>
<reference evidence="2 4" key="1">
    <citation type="journal article" date="2020" name="Microorganisms">
        <title>Reliable Identification of Environmental Pseudomonas Isolates Using the rpoD Gene.</title>
        <authorList>
            <consortium name="The Broad Institute Genome Sequencing Platform"/>
            <person name="Girard L."/>
            <person name="Lood C."/>
            <person name="Rokni-Zadeh H."/>
            <person name="van Noort V."/>
            <person name="Lavigne R."/>
            <person name="De Mot R."/>
        </authorList>
    </citation>
    <scope>NUCLEOTIDE SEQUENCE</scope>
    <source>
        <strain evidence="2 4">SWRI153</strain>
    </source>
</reference>
<reference evidence="3" key="3">
    <citation type="submission" date="2021-06" db="EMBL/GenBank/DDBJ databases">
        <title>Updating the genus Pseudomonas: Description of 43 new species and partition of the Pseudomonas putida group.</title>
        <authorList>
            <person name="Girard L."/>
            <person name="Lood C."/>
            <person name="Vandamme P."/>
            <person name="Rokni-Zadeh H."/>
            <person name="Van Noort V."/>
            <person name="Hofte M."/>
            <person name="Lavigne R."/>
            <person name="De Mot R."/>
        </authorList>
    </citation>
    <scope>NUCLEOTIDE SEQUENCE</scope>
    <source>
        <strain evidence="3">SWRI153</strain>
    </source>
</reference>
<accession>A0A923F6J1</accession>
<dbReference type="RefSeq" id="WP_186533063.1">
    <property type="nucleotide sequence ID" value="NZ_JABWQP020000006.1"/>
</dbReference>
<dbReference type="Proteomes" id="UP000648816">
    <property type="component" value="Unassembled WGS sequence"/>
</dbReference>
<sequence>MNWRDRLLPASFRGVGFWIDQAKTPVGRKGQLHEYPQRDLPYFEDLGQQARIHEITAFIVGANCLEQRDKLLKALEAGNGELVHPWLGRLQVKVGECDMTHSRQDGGLVTFALKFYPDQPLPFPTATVSTQKVLLAKADGLLGSAVARFEQAMTLIKAARIGIANLRNSLTGVYEVIKEQLQPLIDQYRQITELVKAVKELPKEVAAEFKGLLGDIKELKAFAKEGYRGVIADVSQQLEAIRKADAPKITTGKDTSAAAQAMADLVQDTMLVKVAQWVASMPVATTPVKLASTPSVAQQSTSPVSRQEVPVSDDMQALRAAVTAAIDPMLAKAGPVHFQAINDVKEALVAHLRAVASSGVRQVSKSFQESLPAVVVAYKQFGDATRAEEVTQRNGITHPGFSPNEVKVSRE</sequence>
<feature type="domain" description="DNA circulation N-terminal" evidence="1">
    <location>
        <begin position="7"/>
        <end position="92"/>
    </location>
</feature>
<dbReference type="InterPro" id="IPR009826">
    <property type="entry name" value="DNA_circ_N"/>
</dbReference>
<dbReference type="AlphaFoldDB" id="A0A923F6J1"/>
<comment type="caution">
    <text evidence="2">The sequence shown here is derived from an EMBL/GenBank/DDBJ whole genome shotgun (WGS) entry which is preliminary data.</text>
</comment>
<name>A0A923F6J1_9PSED</name>
<evidence type="ECO:0000259" key="1">
    <source>
        <dbReference type="Pfam" id="PF07157"/>
    </source>
</evidence>
<gene>
    <name evidence="3" type="ORF">HU727_015180</name>
    <name evidence="2" type="ORF">HU727_17910</name>
</gene>
<protein>
    <submittedName>
        <fullName evidence="2">DNA circularization N-terminal domain-containing protein</fullName>
    </submittedName>
</protein>
<dbReference type="Pfam" id="PF07157">
    <property type="entry name" value="DNA_circ_N"/>
    <property type="match status" value="1"/>
</dbReference>
<evidence type="ECO:0000313" key="3">
    <source>
        <dbReference type="EMBL" id="MBV4486936.1"/>
    </source>
</evidence>
<evidence type="ECO:0000313" key="4">
    <source>
        <dbReference type="Proteomes" id="UP000648816"/>
    </source>
</evidence>
<proteinExistence type="predicted"/>
<keyword evidence="4" id="KW-1185">Reference proteome</keyword>
<reference evidence="2" key="2">
    <citation type="submission" date="2020-07" db="EMBL/GenBank/DDBJ databases">
        <authorList>
            <person name="Lood C."/>
            <person name="Girard L."/>
        </authorList>
    </citation>
    <scope>NUCLEOTIDE SEQUENCE</scope>
    <source>
        <strain evidence="2">SWRI153</strain>
    </source>
</reference>